<evidence type="ECO:0000313" key="4">
    <source>
        <dbReference type="Proteomes" id="UP000054248"/>
    </source>
</evidence>
<gene>
    <name evidence="3" type="ORF">M407DRAFT_19297</name>
</gene>
<protein>
    <recommendedName>
        <fullName evidence="2">DUF7330 domain-containing protein</fullName>
    </recommendedName>
</protein>
<feature type="compositionally biased region" description="Low complexity" evidence="1">
    <location>
        <begin position="492"/>
        <end position="508"/>
    </location>
</feature>
<dbReference type="HOGENOM" id="CLU_432233_0_0_1"/>
<evidence type="ECO:0000259" key="2">
    <source>
        <dbReference type="Pfam" id="PF24016"/>
    </source>
</evidence>
<sequence>MVLIIPQSEKAEPPPYTPRDPSLPVLSQQSPQSSSSASAGGPPPGAAPPLPTRTSSDGSSHPRNVNLLQPLAKNYLRLVQVDQDIIGHWTINPALHQAATPTNDGQPPHPTSANVYFQTERARIEATVAWVGGSANGEPLPRAKVEALNKRGDISIINTTRPRGLPIHVKAASLKKGDVRICAPSDFYGILLLRIPASTTDWKTRIGLASEIKNQVACTRETAITRKGKGKLQQAFLIDPADNEEHTLVEILIGSDLEVVDFNRASDAGPGALDLIEVEIRGDGTRIMILSAEDAALGNEPFPSQHEDKDMMDAKHGDKSFRVPGMTQGGFTVSFRDRSNRPPNHAGGIEIVIDEPPKWMGSFMKMWGKDKDKEKDKKARKGGGSSTSGTSQHWGWVTSPHSSTVTLVTPEERTAPPFPGAGFGNTLSPRSSCDHHRRLSSASQDERMDHLITPPQPRSQRSASFGGSSEATFTPTSPPQVPPRRPTPTPPNVNTSSTNSASPYSYPAPSSPPPPQHPSRSPSDPKVGPRHPNLVKGPPKIVSPPLLGSPPPESKRVPYSRHGHSYSMDDLRDAVDGGSGQREKSSSPVELSSNEGGGTSRQGGRQQQREWQEQLSRVPLRNDANAFRFSVVI</sequence>
<feature type="region of interest" description="Disordered" evidence="1">
    <location>
        <begin position="320"/>
        <end position="349"/>
    </location>
</feature>
<dbReference type="EMBL" id="KN822960">
    <property type="protein sequence ID" value="KIO31784.1"/>
    <property type="molecule type" value="Genomic_DNA"/>
</dbReference>
<dbReference type="OrthoDB" id="3234069at2759"/>
<proteinExistence type="predicted"/>
<evidence type="ECO:0000256" key="1">
    <source>
        <dbReference type="SAM" id="MobiDB-lite"/>
    </source>
</evidence>
<feature type="domain" description="DUF7330" evidence="2">
    <location>
        <begin position="74"/>
        <end position="226"/>
    </location>
</feature>
<organism evidence="3 4">
    <name type="scientific">Tulasnella calospora MUT 4182</name>
    <dbReference type="NCBI Taxonomy" id="1051891"/>
    <lineage>
        <taxon>Eukaryota</taxon>
        <taxon>Fungi</taxon>
        <taxon>Dikarya</taxon>
        <taxon>Basidiomycota</taxon>
        <taxon>Agaricomycotina</taxon>
        <taxon>Agaricomycetes</taxon>
        <taxon>Cantharellales</taxon>
        <taxon>Tulasnellaceae</taxon>
        <taxon>Tulasnella</taxon>
    </lineage>
</organism>
<feature type="compositionally biased region" description="Low complexity" evidence="1">
    <location>
        <begin position="22"/>
        <end position="40"/>
    </location>
</feature>
<feature type="compositionally biased region" description="Polar residues" evidence="1">
    <location>
        <begin position="52"/>
        <end position="65"/>
    </location>
</feature>
<reference evidence="3 4" key="1">
    <citation type="submission" date="2014-04" db="EMBL/GenBank/DDBJ databases">
        <authorList>
            <consortium name="DOE Joint Genome Institute"/>
            <person name="Kuo A."/>
            <person name="Girlanda M."/>
            <person name="Perotto S."/>
            <person name="Kohler A."/>
            <person name="Nagy L.G."/>
            <person name="Floudas D."/>
            <person name="Copeland A."/>
            <person name="Barry K.W."/>
            <person name="Cichocki N."/>
            <person name="Veneault-Fourrey C."/>
            <person name="LaButti K."/>
            <person name="Lindquist E.A."/>
            <person name="Lipzen A."/>
            <person name="Lundell T."/>
            <person name="Morin E."/>
            <person name="Murat C."/>
            <person name="Sun H."/>
            <person name="Tunlid A."/>
            <person name="Henrissat B."/>
            <person name="Grigoriev I.V."/>
            <person name="Hibbett D.S."/>
            <person name="Martin F."/>
            <person name="Nordberg H.P."/>
            <person name="Cantor M.N."/>
            <person name="Hua S.X."/>
        </authorList>
    </citation>
    <scope>NUCLEOTIDE SEQUENCE [LARGE SCALE GENOMIC DNA]</scope>
    <source>
        <strain evidence="3 4">MUT 4182</strain>
    </source>
</reference>
<keyword evidence="4" id="KW-1185">Reference proteome</keyword>
<feature type="region of interest" description="Disordered" evidence="1">
    <location>
        <begin position="370"/>
        <end position="620"/>
    </location>
</feature>
<evidence type="ECO:0000313" key="3">
    <source>
        <dbReference type="EMBL" id="KIO31784.1"/>
    </source>
</evidence>
<feature type="compositionally biased region" description="Pro residues" evidence="1">
    <location>
        <begin position="476"/>
        <end position="491"/>
    </location>
</feature>
<feature type="compositionally biased region" description="Polar residues" evidence="1">
    <location>
        <begin position="458"/>
        <end position="473"/>
    </location>
</feature>
<feature type="compositionally biased region" description="Pro residues" evidence="1">
    <location>
        <begin position="41"/>
        <end position="51"/>
    </location>
</feature>
<feature type="compositionally biased region" description="Basic and acidic residues" evidence="1">
    <location>
        <begin position="567"/>
        <end position="585"/>
    </location>
</feature>
<accession>A0A0C3QTY9</accession>
<feature type="region of interest" description="Disordered" evidence="1">
    <location>
        <begin position="1"/>
        <end position="65"/>
    </location>
</feature>
<dbReference type="InterPro" id="IPR055754">
    <property type="entry name" value="DUF7330"/>
</dbReference>
<name>A0A0C3QTY9_9AGAM</name>
<reference evidence="4" key="2">
    <citation type="submission" date="2015-01" db="EMBL/GenBank/DDBJ databases">
        <title>Evolutionary Origins and Diversification of the Mycorrhizal Mutualists.</title>
        <authorList>
            <consortium name="DOE Joint Genome Institute"/>
            <consortium name="Mycorrhizal Genomics Consortium"/>
            <person name="Kohler A."/>
            <person name="Kuo A."/>
            <person name="Nagy L.G."/>
            <person name="Floudas D."/>
            <person name="Copeland A."/>
            <person name="Barry K.W."/>
            <person name="Cichocki N."/>
            <person name="Veneault-Fourrey C."/>
            <person name="LaButti K."/>
            <person name="Lindquist E.A."/>
            <person name="Lipzen A."/>
            <person name="Lundell T."/>
            <person name="Morin E."/>
            <person name="Murat C."/>
            <person name="Riley R."/>
            <person name="Ohm R."/>
            <person name="Sun H."/>
            <person name="Tunlid A."/>
            <person name="Henrissat B."/>
            <person name="Grigoriev I.V."/>
            <person name="Hibbett D.S."/>
            <person name="Martin F."/>
        </authorList>
    </citation>
    <scope>NUCLEOTIDE SEQUENCE [LARGE SCALE GENOMIC DNA]</scope>
    <source>
        <strain evidence="4">MUT 4182</strain>
    </source>
</reference>
<dbReference type="Proteomes" id="UP000054248">
    <property type="component" value="Unassembled WGS sequence"/>
</dbReference>
<dbReference type="Pfam" id="PF24016">
    <property type="entry name" value="DUF7330"/>
    <property type="match status" value="1"/>
</dbReference>
<dbReference type="AlphaFoldDB" id="A0A0C3QTY9"/>